<evidence type="ECO:0000259" key="18">
    <source>
        <dbReference type="PROSITE" id="PS50853"/>
    </source>
</evidence>
<dbReference type="InterPro" id="IPR029021">
    <property type="entry name" value="Prot-tyrosine_phosphatase-like"/>
</dbReference>
<dbReference type="PROSITE" id="PS50056">
    <property type="entry name" value="TYR_PHOSPHATASE_2"/>
    <property type="match status" value="2"/>
</dbReference>
<evidence type="ECO:0000256" key="5">
    <source>
        <dbReference type="ARBA" id="ARBA00022801"/>
    </source>
</evidence>
<dbReference type="SUPFAM" id="SSF52799">
    <property type="entry name" value="(Phosphotyrosine protein) phosphatases II"/>
    <property type="match status" value="2"/>
</dbReference>
<feature type="region of interest" description="Disordered" evidence="12">
    <location>
        <begin position="694"/>
        <end position="744"/>
    </location>
</feature>
<keyword evidence="10" id="KW-0393">Immunoglobulin domain</keyword>
<reference evidence="19" key="2">
    <citation type="submission" date="2022-10" db="EMBL/GenBank/DDBJ databases">
        <authorList>
            <consortium name="ENA_rothamsted_submissions"/>
            <consortium name="culmorum"/>
            <person name="King R."/>
        </authorList>
    </citation>
    <scope>NUCLEOTIDE SEQUENCE</scope>
</reference>
<dbReference type="SMART" id="SM00409">
    <property type="entry name" value="IG"/>
    <property type="match status" value="2"/>
</dbReference>
<sequence length="1494" mass="171335">MIVIYFLSFLIVSATASDFDNPNEVFVVIGSTESLLCQANEQVVWWTKDNKNITLEDKRFSWNTTENSPNDDENELKLIKQHTFSHTLTLINVSKEYSGNYLCHFPENENERNVTSQVSHVVVAVQIPIIRSPAYEEIKLKEKDAKSFSLNCIVEAFPPNLFNKSIKWEKETVDNFENKDASDSSEINTILANRTEIITNDTHIIAQVTIDKATKKHNGTYICSVLQPSILDKPFEEKIEKRTSILIQSAPIIDISFAKAIGRNRIFLNWTVTDNGNSKIISILPQYKHDDEQNFQYTPNRVEGNATSMVIDKLLASTKYKLKISARNEIGSGPVTEWAPLVQTLSEDPVFVPIVEVKGNSHSTITIGWQPPPPDLLDYIHYYEVEVYQQNYTNVEKAFHAQNSRNLPYMASELLTATEYFFKVRACSEYNKECGNWSEVVNGTTMDGSSGPPDEVKVTCMHHNVSKRNFVHVEWTKPSKANGIVMSYQVLLEGLAHFKSDQGLYINQTYGPKAKNIDKSQDTKATYENVPPNTNFTVSVAAVTRSKKPGDKRYANCTMPPTVPDQIGKTIFGKHLTEEYNWVFKLFLPRVSERNGKICCYRIYMIKINNHFNIEQQPDDLDIITFNEAHNDNSSAFGAYIADIISSNHYKSEVLLGSGKHHIYTKSSFSNKCSGCLMNITRKKAQIVIDSIDINNNNNNNNAADEDDKVDESESNKNVSANDEKEEKIEIKDNESRRKRHDQFEPKQLNILSLNHAAEKSSENVDLYDGPLDIQSNYTGFIEVVVENEDMDDKTLSIYSDYFSPLSPKPPVPSETIENNDMLMAITYLLAGLIVLVISLFFLLCLLHRYQKKHIMQGNEVVSLTDSLRLLCHGGRANHHQHRSLNTVSKPPDLPPIQKNDLPQAYTDRHKDSDYGFQHEFEMLPDRFTDRTSRSGDMKENVYKNRYPDIKSYDQTRVKLSSLNGIIGSDYINANFVIGYKERKKFICAQGPMDSTVNDFWRMVYEQHLEIIIMLTNLEEYNKTKCAKYWPERISETVQFGDITVHFDSEHRYSDYLVRNLKIIKRNANSDMESNSDEPSRHITQYHYLVWKDFQAPEHPYGILKFIKTINSDYSVQRGPLLIHCSAGVGRTGTLVALDSLIQQMNEENQASIFNTICDMRHQRNYLVQSLKQYIFLYRALLDVAHFGDTELRYKGLAPAVESLKQRSSDSKEQSKLEQQYDKIRSIQDDIKKTCAVGSGDENLAKNRSEEIIPFDRNRVILTPIPGRDHSTYINASFMEGYDNHESFIIAQDPLESTISDFWRMVSEQSIPTIVMMSEIGTTENKCPRYWADDEIQYDHILVKYVQSESCPYYTKREFSVTNCKINDTINVTHFQYNGWPTVDGEVPEVTRGILEIVHQSQNHHQLRIDEDNTPKPMLVHCCKGTDRSSIFVAMCILVQQLRLEKRVDIRVITQKLRTQRAQMIDSVNAYEFLHRALVDFANLHKSSFENSPS</sequence>
<dbReference type="SMART" id="SM00194">
    <property type="entry name" value="PTPc"/>
    <property type="match status" value="2"/>
</dbReference>
<evidence type="ECO:0000256" key="6">
    <source>
        <dbReference type="ARBA" id="ARBA00022912"/>
    </source>
</evidence>
<dbReference type="PROSITE" id="PS50853">
    <property type="entry name" value="FN3"/>
    <property type="match status" value="3"/>
</dbReference>
<dbReference type="InterPro" id="IPR050348">
    <property type="entry name" value="Protein-Tyr_Phosphatase"/>
</dbReference>
<dbReference type="SMART" id="SM00060">
    <property type="entry name" value="FN3"/>
    <property type="match status" value="3"/>
</dbReference>
<gene>
    <name evidence="19" type="ORF">CHIRRI_LOCUS6818</name>
</gene>
<name>A0A9N9RS49_9DIPT</name>
<dbReference type="InterPro" id="IPR036179">
    <property type="entry name" value="Ig-like_dom_sf"/>
</dbReference>
<evidence type="ECO:0000256" key="13">
    <source>
        <dbReference type="SAM" id="Phobius"/>
    </source>
</evidence>
<evidence type="ECO:0000256" key="12">
    <source>
        <dbReference type="SAM" id="MobiDB-lite"/>
    </source>
</evidence>
<dbReference type="PROSITE" id="PS50835">
    <property type="entry name" value="IG_LIKE"/>
    <property type="match status" value="2"/>
</dbReference>
<dbReference type="EC" id="3.1.3.48" evidence="2"/>
<dbReference type="CDD" id="cd00047">
    <property type="entry name" value="PTPc"/>
    <property type="match status" value="2"/>
</dbReference>
<evidence type="ECO:0000259" key="16">
    <source>
        <dbReference type="PROSITE" id="PS50056"/>
    </source>
</evidence>
<dbReference type="PANTHER" id="PTHR19134">
    <property type="entry name" value="RECEPTOR-TYPE TYROSINE-PROTEIN PHOSPHATASE"/>
    <property type="match status" value="1"/>
</dbReference>
<dbReference type="InterPro" id="IPR003961">
    <property type="entry name" value="FN3_dom"/>
</dbReference>
<feature type="domain" description="Fibronectin type-III" evidence="18">
    <location>
        <begin position="251"/>
        <end position="347"/>
    </location>
</feature>
<evidence type="ECO:0000256" key="2">
    <source>
        <dbReference type="ARBA" id="ARBA00013064"/>
    </source>
</evidence>
<evidence type="ECO:0000256" key="3">
    <source>
        <dbReference type="ARBA" id="ARBA00022692"/>
    </source>
</evidence>
<feature type="compositionally biased region" description="Basic and acidic residues" evidence="12">
    <location>
        <begin position="722"/>
        <end position="736"/>
    </location>
</feature>
<dbReference type="GO" id="GO:0009653">
    <property type="term" value="P:anatomical structure morphogenesis"/>
    <property type="evidence" value="ECO:0007669"/>
    <property type="project" value="UniProtKB-ARBA"/>
</dbReference>
<evidence type="ECO:0000256" key="14">
    <source>
        <dbReference type="SAM" id="SignalP"/>
    </source>
</evidence>
<dbReference type="SUPFAM" id="SSF48726">
    <property type="entry name" value="Immunoglobulin"/>
    <property type="match status" value="2"/>
</dbReference>
<keyword evidence="9" id="KW-1015">Disulfide bond</keyword>
<dbReference type="GO" id="GO:0048666">
    <property type="term" value="P:neuron development"/>
    <property type="evidence" value="ECO:0007669"/>
    <property type="project" value="UniProtKB-ARBA"/>
</dbReference>
<dbReference type="GO" id="GO:0005001">
    <property type="term" value="F:transmembrane receptor protein tyrosine phosphatase activity"/>
    <property type="evidence" value="ECO:0007669"/>
    <property type="project" value="UniProtKB-ARBA"/>
</dbReference>
<evidence type="ECO:0000256" key="7">
    <source>
        <dbReference type="ARBA" id="ARBA00022989"/>
    </source>
</evidence>
<evidence type="ECO:0000259" key="15">
    <source>
        <dbReference type="PROSITE" id="PS50055"/>
    </source>
</evidence>
<evidence type="ECO:0000259" key="17">
    <source>
        <dbReference type="PROSITE" id="PS50835"/>
    </source>
</evidence>
<evidence type="ECO:0000256" key="11">
    <source>
        <dbReference type="ARBA" id="ARBA00051722"/>
    </source>
</evidence>
<protein>
    <recommendedName>
        <fullName evidence="2">protein-tyrosine-phosphatase</fullName>
        <ecNumber evidence="2">3.1.3.48</ecNumber>
    </recommendedName>
</protein>
<feature type="domain" description="Tyrosine specific protein phosphatases" evidence="16">
    <location>
        <begin position="1392"/>
        <end position="1472"/>
    </location>
</feature>
<dbReference type="InterPro" id="IPR007110">
    <property type="entry name" value="Ig-like_dom"/>
</dbReference>
<dbReference type="OrthoDB" id="6058203at2759"/>
<feature type="region of interest" description="Disordered" evidence="12">
    <location>
        <begin position="881"/>
        <end position="903"/>
    </location>
</feature>
<dbReference type="InterPro" id="IPR013783">
    <property type="entry name" value="Ig-like_fold"/>
</dbReference>
<feature type="domain" description="Tyrosine-protein phosphatase" evidence="15">
    <location>
        <begin position="917"/>
        <end position="1184"/>
    </location>
</feature>
<dbReference type="PANTHER" id="PTHR19134:SF495">
    <property type="entry name" value="TYROSINE-PROTEIN PHOSPHATASE 69D"/>
    <property type="match status" value="1"/>
</dbReference>
<feature type="chain" id="PRO_5040508321" description="protein-tyrosine-phosphatase" evidence="14">
    <location>
        <begin position="17"/>
        <end position="1494"/>
    </location>
</feature>
<feature type="compositionally biased region" description="Acidic residues" evidence="12">
    <location>
        <begin position="704"/>
        <end position="713"/>
    </location>
</feature>
<evidence type="ECO:0000256" key="9">
    <source>
        <dbReference type="ARBA" id="ARBA00023157"/>
    </source>
</evidence>
<keyword evidence="7 13" id="KW-1133">Transmembrane helix</keyword>
<reference evidence="19" key="1">
    <citation type="submission" date="2022-01" db="EMBL/GenBank/DDBJ databases">
        <authorList>
            <person name="King R."/>
        </authorList>
    </citation>
    <scope>NUCLEOTIDE SEQUENCE</scope>
</reference>
<feature type="domain" description="Tyrosine-protein phosphatase" evidence="15">
    <location>
        <begin position="1217"/>
        <end position="1481"/>
    </location>
</feature>
<dbReference type="Pfam" id="PF00041">
    <property type="entry name" value="fn3"/>
    <property type="match status" value="3"/>
</dbReference>
<evidence type="ECO:0000313" key="19">
    <source>
        <dbReference type="EMBL" id="CAG9803923.1"/>
    </source>
</evidence>
<evidence type="ECO:0000256" key="1">
    <source>
        <dbReference type="ARBA" id="ARBA00004167"/>
    </source>
</evidence>
<comment type="subcellular location">
    <subcellularLocation>
        <location evidence="1">Membrane</location>
        <topology evidence="1">Single-pass membrane protein</topology>
    </subcellularLocation>
</comment>
<dbReference type="Proteomes" id="UP001153620">
    <property type="component" value="Chromosome 2"/>
</dbReference>
<dbReference type="FunFam" id="3.90.190.10:FF:000092">
    <property type="entry name" value="Tyrosine-protein phosphatase 69D"/>
    <property type="match status" value="1"/>
</dbReference>
<dbReference type="InterPro" id="IPR016130">
    <property type="entry name" value="Tyr_Pase_AS"/>
</dbReference>
<dbReference type="FunFam" id="3.90.190.10:FF:000102">
    <property type="entry name" value="Receptor-type tyrosine-protein phosphatase"/>
    <property type="match status" value="1"/>
</dbReference>
<accession>A0A9N9RS49</accession>
<dbReference type="InterPro" id="IPR036116">
    <property type="entry name" value="FN3_sf"/>
</dbReference>
<keyword evidence="3 13" id="KW-0812">Transmembrane</keyword>
<proteinExistence type="predicted"/>
<organism evidence="19 20">
    <name type="scientific">Chironomus riparius</name>
    <dbReference type="NCBI Taxonomy" id="315576"/>
    <lineage>
        <taxon>Eukaryota</taxon>
        <taxon>Metazoa</taxon>
        <taxon>Ecdysozoa</taxon>
        <taxon>Arthropoda</taxon>
        <taxon>Hexapoda</taxon>
        <taxon>Insecta</taxon>
        <taxon>Pterygota</taxon>
        <taxon>Neoptera</taxon>
        <taxon>Endopterygota</taxon>
        <taxon>Diptera</taxon>
        <taxon>Nematocera</taxon>
        <taxon>Chironomoidea</taxon>
        <taxon>Chironomidae</taxon>
        <taxon>Chironominae</taxon>
        <taxon>Chironomus</taxon>
    </lineage>
</organism>
<evidence type="ECO:0000256" key="8">
    <source>
        <dbReference type="ARBA" id="ARBA00023136"/>
    </source>
</evidence>
<dbReference type="Gene3D" id="2.60.40.10">
    <property type="entry name" value="Immunoglobulins"/>
    <property type="match status" value="5"/>
</dbReference>
<feature type="domain" description="Fibronectin type-III" evidence="18">
    <location>
        <begin position="350"/>
        <end position="448"/>
    </location>
</feature>
<dbReference type="InterPro" id="IPR003595">
    <property type="entry name" value="Tyr_Pase_cat"/>
</dbReference>
<dbReference type="Gene3D" id="3.90.190.10">
    <property type="entry name" value="Protein tyrosine phosphatase superfamily"/>
    <property type="match status" value="2"/>
</dbReference>
<dbReference type="SMART" id="SM00404">
    <property type="entry name" value="PTPc_motif"/>
    <property type="match status" value="2"/>
</dbReference>
<feature type="domain" description="Ig-like" evidence="17">
    <location>
        <begin position="30"/>
        <end position="119"/>
    </location>
</feature>
<dbReference type="InterPro" id="IPR000242">
    <property type="entry name" value="PTP_cat"/>
</dbReference>
<evidence type="ECO:0000256" key="10">
    <source>
        <dbReference type="ARBA" id="ARBA00023319"/>
    </source>
</evidence>
<comment type="catalytic activity">
    <reaction evidence="11">
        <text>O-phospho-L-tyrosyl-[protein] + H2O = L-tyrosyl-[protein] + phosphate</text>
        <dbReference type="Rhea" id="RHEA:10684"/>
        <dbReference type="Rhea" id="RHEA-COMP:10136"/>
        <dbReference type="Rhea" id="RHEA-COMP:20101"/>
        <dbReference type="ChEBI" id="CHEBI:15377"/>
        <dbReference type="ChEBI" id="CHEBI:43474"/>
        <dbReference type="ChEBI" id="CHEBI:46858"/>
        <dbReference type="ChEBI" id="CHEBI:61978"/>
        <dbReference type="EC" id="3.1.3.48"/>
    </reaction>
</comment>
<dbReference type="CDD" id="cd00096">
    <property type="entry name" value="Ig"/>
    <property type="match status" value="1"/>
</dbReference>
<dbReference type="PROSITE" id="PS00383">
    <property type="entry name" value="TYR_PHOSPHATASE_1"/>
    <property type="match status" value="2"/>
</dbReference>
<dbReference type="InterPro" id="IPR000387">
    <property type="entry name" value="Tyr_Pase_dom"/>
</dbReference>
<keyword evidence="4 14" id="KW-0732">Signal</keyword>
<feature type="domain" description="Fibronectin type-III" evidence="18">
    <location>
        <begin position="452"/>
        <end position="565"/>
    </location>
</feature>
<dbReference type="EMBL" id="OU895878">
    <property type="protein sequence ID" value="CAG9803923.1"/>
    <property type="molecule type" value="Genomic_DNA"/>
</dbReference>
<feature type="domain" description="Tyrosine specific protein phosphatases" evidence="16">
    <location>
        <begin position="1101"/>
        <end position="1175"/>
    </location>
</feature>
<keyword evidence="6" id="KW-0904">Protein phosphatase</keyword>
<evidence type="ECO:0000313" key="20">
    <source>
        <dbReference type="Proteomes" id="UP001153620"/>
    </source>
</evidence>
<dbReference type="InterPro" id="IPR003599">
    <property type="entry name" value="Ig_sub"/>
</dbReference>
<keyword evidence="5" id="KW-0378">Hydrolase</keyword>
<evidence type="ECO:0000256" key="4">
    <source>
        <dbReference type="ARBA" id="ARBA00022729"/>
    </source>
</evidence>
<feature type="domain" description="Ig-like" evidence="17">
    <location>
        <begin position="128"/>
        <end position="225"/>
    </location>
</feature>
<dbReference type="GO" id="GO:0016020">
    <property type="term" value="C:membrane"/>
    <property type="evidence" value="ECO:0007669"/>
    <property type="project" value="UniProtKB-SubCell"/>
</dbReference>
<keyword evidence="20" id="KW-1185">Reference proteome</keyword>
<dbReference type="PRINTS" id="PR00700">
    <property type="entry name" value="PRTYPHPHTASE"/>
</dbReference>
<dbReference type="SUPFAM" id="SSF49265">
    <property type="entry name" value="Fibronectin type III"/>
    <property type="match status" value="2"/>
</dbReference>
<keyword evidence="8 13" id="KW-0472">Membrane</keyword>
<dbReference type="PROSITE" id="PS50055">
    <property type="entry name" value="TYR_PHOSPHATASE_PTP"/>
    <property type="match status" value="2"/>
</dbReference>
<feature type="signal peptide" evidence="14">
    <location>
        <begin position="1"/>
        <end position="16"/>
    </location>
</feature>
<feature type="transmembrane region" description="Helical" evidence="13">
    <location>
        <begin position="822"/>
        <end position="847"/>
    </location>
</feature>
<dbReference type="Pfam" id="PF00102">
    <property type="entry name" value="Y_phosphatase"/>
    <property type="match status" value="2"/>
</dbReference>
<dbReference type="CDD" id="cd00063">
    <property type="entry name" value="FN3"/>
    <property type="match status" value="3"/>
</dbReference>